<evidence type="ECO:0000313" key="2">
    <source>
        <dbReference type="Proteomes" id="UP000001025"/>
    </source>
</evidence>
<dbReference type="EnsemblBacteria" id="CAD73266">
    <property type="protein sequence ID" value="CAD73266"/>
    <property type="gene ID" value="RB3567"/>
</dbReference>
<sequence length="52" mass="6056">MFIPIHLWPNSNFFLLPFDVSVVFSVDNIEVKRPDAFGMQMVTGPMINFCHR</sequence>
<dbReference type="EMBL" id="BX294139">
    <property type="protein sequence ID" value="CAD73266.1"/>
    <property type="molecule type" value="Genomic_DNA"/>
</dbReference>
<dbReference type="HOGENOM" id="CLU_3084114_0_0_0"/>
<reference evidence="1 2" key="1">
    <citation type="journal article" date="2003" name="Proc. Natl. Acad. Sci. U.S.A.">
        <title>Complete genome sequence of the marine planctomycete Pirellula sp. strain 1.</title>
        <authorList>
            <person name="Gloeckner F.O."/>
            <person name="Kube M."/>
            <person name="Bauer M."/>
            <person name="Teeling H."/>
            <person name="Lombardot T."/>
            <person name="Ludwig W."/>
            <person name="Gade D."/>
            <person name="Beck A."/>
            <person name="Borzym K."/>
            <person name="Heitmann K."/>
            <person name="Rabus R."/>
            <person name="Schlesner H."/>
            <person name="Amann R."/>
            <person name="Reinhardt R."/>
        </authorList>
    </citation>
    <scope>NUCLEOTIDE SEQUENCE [LARGE SCALE GENOMIC DNA]</scope>
    <source>
        <strain evidence="2">DSM 10527 / NCIMB 13988 / SH1</strain>
    </source>
</reference>
<evidence type="ECO:0000313" key="1">
    <source>
        <dbReference type="EMBL" id="CAD73266.1"/>
    </source>
</evidence>
<accession>Q7UU18</accession>
<protein>
    <submittedName>
        <fullName evidence="1">Uncharacterized protein</fullName>
    </submittedName>
</protein>
<dbReference type="STRING" id="243090.RB3567"/>
<keyword evidence="2" id="KW-1185">Reference proteome</keyword>
<dbReference type="KEGG" id="rba:RB3567"/>
<dbReference type="InParanoid" id="Q7UU18"/>
<dbReference type="PATRIC" id="fig|243090.15.peg.1650"/>
<proteinExistence type="predicted"/>
<gene>
    <name evidence="1" type="ordered locus">RB3567</name>
</gene>
<organism evidence="1 2">
    <name type="scientific">Rhodopirellula baltica (strain DSM 10527 / NCIMB 13988 / SH1)</name>
    <dbReference type="NCBI Taxonomy" id="243090"/>
    <lineage>
        <taxon>Bacteria</taxon>
        <taxon>Pseudomonadati</taxon>
        <taxon>Planctomycetota</taxon>
        <taxon>Planctomycetia</taxon>
        <taxon>Pirellulales</taxon>
        <taxon>Pirellulaceae</taxon>
        <taxon>Rhodopirellula</taxon>
    </lineage>
</organism>
<name>Q7UU18_RHOBA</name>
<dbReference type="Proteomes" id="UP000001025">
    <property type="component" value="Chromosome"/>
</dbReference>
<dbReference type="AlphaFoldDB" id="Q7UU18"/>